<feature type="region of interest" description="Disordered" evidence="1">
    <location>
        <begin position="402"/>
        <end position="428"/>
    </location>
</feature>
<feature type="region of interest" description="Disordered" evidence="1">
    <location>
        <begin position="594"/>
        <end position="633"/>
    </location>
</feature>
<evidence type="ECO:0000256" key="1">
    <source>
        <dbReference type="SAM" id="MobiDB-lite"/>
    </source>
</evidence>
<feature type="region of interest" description="Disordered" evidence="1">
    <location>
        <begin position="775"/>
        <end position="806"/>
    </location>
</feature>
<accession>A0A5K1JYV6</accession>
<name>A0A5K1JYV6_9APHY</name>
<dbReference type="AlphaFoldDB" id="A0A5K1JYV6"/>
<gene>
    <name evidence="2" type="primary">I1S4X3</name>
</gene>
<reference evidence="2" key="1">
    <citation type="submission" date="2019-10" db="EMBL/GenBank/DDBJ databases">
        <authorList>
            <person name="Nor Muhammad N."/>
        </authorList>
    </citation>
    <scope>NUCLEOTIDE SEQUENCE</scope>
</reference>
<dbReference type="EMBL" id="LR726721">
    <property type="protein sequence ID" value="VWO98097.1"/>
    <property type="molecule type" value="Genomic_DNA"/>
</dbReference>
<protein>
    <submittedName>
        <fullName evidence="2">Zn(2)-C6 fungal-type domain-containing protein</fullName>
    </submittedName>
</protein>
<evidence type="ECO:0000313" key="2">
    <source>
        <dbReference type="EMBL" id="VWO98097.1"/>
    </source>
</evidence>
<organism evidence="2">
    <name type="scientific">Ganoderma boninense</name>
    <dbReference type="NCBI Taxonomy" id="34458"/>
    <lineage>
        <taxon>Eukaryota</taxon>
        <taxon>Fungi</taxon>
        <taxon>Dikarya</taxon>
        <taxon>Basidiomycota</taxon>
        <taxon>Agaricomycotina</taxon>
        <taxon>Agaricomycetes</taxon>
        <taxon>Polyporales</taxon>
        <taxon>Polyporaceae</taxon>
        <taxon>Ganoderma</taxon>
    </lineage>
</organism>
<sequence>MPRVTSLNDADETLLKARLAEYRSTASSEKEAFRQACAKYILRARQLDDSNEYMVELFSAKVRNWFQNNTEKKQARLPMRIQQSFHPLRVFGHKNRDLIREALRKENTTEGVDDRAYIVQWNATVRRLWDELPEEEQRPYIQLAELWSLQGPDDDLKPWMAERRGGVWMRSVANMFWEQCGMPIFVYGMFKGTDGKLRAMVYDTTQLWNESNPSTPQFRSVKGWDTDFRRTAWTFFQAILDPEQASQDTLELVHATRRQPPAPVTFEVYADGTPIMPTDPEGGQKKGPTTARRQQILREYIRMHYSHAKGQEARSVPWKSIRDVPDQFFSPGMLPPGFTLQDPSKVVDDDLTKFFKHVHDMENGLNGEATRFRFAFFQTGSKGNFSYTPAVYGGSVEPAEVRRPKKQVQVPTFDGPPSEDESDEPVAQPVPPMLPRVRAVPGPSSVPAALVTDFERIKASLQTVSGTSSTTLPPVLTIAEATAPLTTTAGVTAAQNAAPASTTPIVMQATVSPNHDAAPMQPWVEAEFDGAKAAEEEWADADDELLQRPWAPPPSDDEGHEEDLTFASDDEVEDVLDFAAGHPPLADDSILDILPPTVDSEGTSSTAHVVRQRRRPTRPLASPRPPQSVPRDGEARFGYVRALADDQAYQELLRVTESQLREVAIIRGKSPVLWLTWGLKAPHVPESVQTSEAKTTAFIAWIKKGLGPRASAVEVQRYCLAVGILLSDLDFIHDTIGVTPWPEQLPGYLAYSELDGIDRADILRVCDTIVSSRAATGADVGTRPESSSPAEESQTAGRRTRSARRG</sequence>
<proteinExistence type="predicted"/>